<evidence type="ECO:0000256" key="1">
    <source>
        <dbReference type="SAM" id="MobiDB-lite"/>
    </source>
</evidence>
<dbReference type="InterPro" id="IPR029058">
    <property type="entry name" value="AB_hydrolase_fold"/>
</dbReference>
<dbReference type="EMBL" id="LSSN01000019">
    <property type="protein sequence ID" value="OMJ26452.1"/>
    <property type="molecule type" value="Genomic_DNA"/>
</dbReference>
<dbReference type="PANTHER" id="PTHR47842">
    <property type="entry name" value="EXPRESSED PROTEIN"/>
    <property type="match status" value="1"/>
</dbReference>
<feature type="compositionally biased region" description="Basic and acidic residues" evidence="1">
    <location>
        <begin position="265"/>
        <end position="285"/>
    </location>
</feature>
<proteinExistence type="predicted"/>
<feature type="region of interest" description="Disordered" evidence="1">
    <location>
        <begin position="237"/>
        <end position="285"/>
    </location>
</feature>
<dbReference type="AlphaFoldDB" id="A0A1R1YHQ6"/>
<dbReference type="Gene3D" id="3.40.50.1820">
    <property type="entry name" value="alpha/beta hydrolase"/>
    <property type="match status" value="1"/>
</dbReference>
<keyword evidence="3" id="KW-1185">Reference proteome</keyword>
<name>A0A1R1YHQ6_9FUNG</name>
<reference evidence="2 3" key="1">
    <citation type="submission" date="2017-01" db="EMBL/GenBank/DDBJ databases">
        <authorList>
            <person name="Mah S.A."/>
            <person name="Swanson W.J."/>
            <person name="Moy G.W."/>
            <person name="Vacquier V.D."/>
        </authorList>
    </citation>
    <scope>NUCLEOTIDE SEQUENCE [LARGE SCALE GENOMIC DNA]</scope>
    <source>
        <strain evidence="2 3">GSMNP</strain>
    </source>
</reference>
<comment type="caution">
    <text evidence="2">The sequence shown here is derived from an EMBL/GenBank/DDBJ whole genome shotgun (WGS) entry which is preliminary data.</text>
</comment>
<dbReference type="STRING" id="133412.A0A1R1YHQ6"/>
<organism evidence="2 3">
    <name type="scientific">Smittium culicis</name>
    <dbReference type="NCBI Taxonomy" id="133412"/>
    <lineage>
        <taxon>Eukaryota</taxon>
        <taxon>Fungi</taxon>
        <taxon>Fungi incertae sedis</taxon>
        <taxon>Zoopagomycota</taxon>
        <taxon>Kickxellomycotina</taxon>
        <taxon>Harpellomycetes</taxon>
        <taxon>Harpellales</taxon>
        <taxon>Legeriomycetaceae</taxon>
        <taxon>Smittium</taxon>
    </lineage>
</organism>
<evidence type="ECO:0000313" key="2">
    <source>
        <dbReference type="EMBL" id="OMJ26452.1"/>
    </source>
</evidence>
<dbReference type="Proteomes" id="UP000187283">
    <property type="component" value="Unassembled WGS sequence"/>
</dbReference>
<dbReference type="PANTHER" id="PTHR47842:SF1">
    <property type="entry name" value="DUF676 DOMAIN-CONTAINING PROTEIN"/>
    <property type="match status" value="1"/>
</dbReference>
<feature type="region of interest" description="Disordered" evidence="1">
    <location>
        <begin position="213"/>
        <end position="232"/>
    </location>
</feature>
<feature type="compositionally biased region" description="Polar residues" evidence="1">
    <location>
        <begin position="245"/>
        <end position="264"/>
    </location>
</feature>
<dbReference type="SUPFAM" id="SSF53474">
    <property type="entry name" value="alpha/beta-Hydrolases"/>
    <property type="match status" value="1"/>
</dbReference>
<dbReference type="OrthoDB" id="442243at2759"/>
<accession>A0A1R1YHQ6</accession>
<protein>
    <submittedName>
        <fullName evidence="2">Uncharacterized protein</fullName>
    </submittedName>
</protein>
<evidence type="ECO:0000313" key="3">
    <source>
        <dbReference type="Proteomes" id="UP000187283"/>
    </source>
</evidence>
<sequence length="463" mass="51238">MEYENHILAIFVHGFMGSTDSFCDFPQKVQEILSAIHKDKIVECIVYPTYQTKNELAEAVTLLKNWILDLIDERHKKLYSKQKANDSNAIPKKINIILCGHSMGGLLISDVAIDLFPTLEFFNATSEEYHSANKKGNSKNSNLPPSKPVFANGGLTKIVGILAYDSPFFGISHESISLTFLSKAGEIGNQINTSRSLGAGILGGLTSILGTNIKNTPKPQNETSSSWFNIFNTTSNRSDNDSTKSDGYTNETSPKPSFFGSSSEKIPKERSSKRQKSKKGEDYEKGTSSIGYMLTAGAVAAAGLAVAAYYHKDKISEGSQFLNDHLCFVSSLYNKEELNSRVEKLCLYSSSYINGKPKPMIFGFHCFYNSIRNKPSAKASLFDSMLNKKFIELPKTIKISDKTDAVKNFIELPTCDFFTPLVSDLPDEISSHVSMFDSNVTKLAFVLVRKSISQINVFLKNSL</sequence>
<gene>
    <name evidence="2" type="ORF">AYI70_g162</name>
</gene>